<keyword evidence="4" id="KW-0378">Hydrolase</keyword>
<dbReference type="Proteomes" id="UP000789396">
    <property type="component" value="Unassembled WGS sequence"/>
</dbReference>
<keyword evidence="5" id="KW-0119">Carbohydrate metabolism</keyword>
<keyword evidence="3" id="KW-0732">Signal</keyword>
<evidence type="ECO:0000256" key="1">
    <source>
        <dbReference type="ARBA" id="ARBA00001941"/>
    </source>
</evidence>
<evidence type="ECO:0000313" key="7">
    <source>
        <dbReference type="EMBL" id="CAG8523118.1"/>
    </source>
</evidence>
<evidence type="ECO:0000313" key="8">
    <source>
        <dbReference type="Proteomes" id="UP000789396"/>
    </source>
</evidence>
<feature type="non-terminal residue" evidence="7">
    <location>
        <position position="263"/>
    </location>
</feature>
<dbReference type="PANTHER" id="PTHR46471:SF2">
    <property type="entry name" value="CHITIN DEACETYLASE-RELATED"/>
    <property type="match status" value="1"/>
</dbReference>
<evidence type="ECO:0000256" key="2">
    <source>
        <dbReference type="ARBA" id="ARBA00022723"/>
    </source>
</evidence>
<dbReference type="GO" id="GO:0005975">
    <property type="term" value="P:carbohydrate metabolic process"/>
    <property type="evidence" value="ECO:0007669"/>
    <property type="project" value="InterPro"/>
</dbReference>
<sequence length="263" mass="30194">MNLLYAFAQFNNTTPYQLSQNGQCGVAYCGDGCQYGYGHCGIIRDGLNIIETCKKERTLAITYDDGPRTWTLSILGELKKHNIKATFFVNGHGEPDFCIYDHAEILREIYKEGHQIGTHTWSHSHLAQKTPKEVTYQMKKLEEAFIRILGVVPKYFRPPYGEGLNYKALRKYLKRHESKNVAMWDVDSNDWVGNLTNAKTLFLNGIQDKKLPSTAHELTPFVVHHAKQLGYSFDTVGGCEGKNDPTDWYRYVGIPEERNYETW</sequence>
<evidence type="ECO:0000256" key="3">
    <source>
        <dbReference type="ARBA" id="ARBA00022729"/>
    </source>
</evidence>
<reference evidence="7" key="1">
    <citation type="submission" date="2021-06" db="EMBL/GenBank/DDBJ databases">
        <authorList>
            <person name="Kallberg Y."/>
            <person name="Tangrot J."/>
            <person name="Rosling A."/>
        </authorList>
    </citation>
    <scope>NUCLEOTIDE SEQUENCE</scope>
    <source>
        <strain evidence="7">IN212</strain>
    </source>
</reference>
<keyword evidence="2" id="KW-0479">Metal-binding</keyword>
<dbReference type="GO" id="GO:0016810">
    <property type="term" value="F:hydrolase activity, acting on carbon-nitrogen (but not peptide) bonds"/>
    <property type="evidence" value="ECO:0007669"/>
    <property type="project" value="InterPro"/>
</dbReference>
<evidence type="ECO:0000259" key="6">
    <source>
        <dbReference type="PROSITE" id="PS51677"/>
    </source>
</evidence>
<protein>
    <submittedName>
        <fullName evidence="7">17622_t:CDS:1</fullName>
    </submittedName>
</protein>
<dbReference type="Gene3D" id="3.20.20.370">
    <property type="entry name" value="Glycoside hydrolase/deacetylase"/>
    <property type="match status" value="1"/>
</dbReference>
<dbReference type="OrthoDB" id="407355at2759"/>
<evidence type="ECO:0000256" key="5">
    <source>
        <dbReference type="ARBA" id="ARBA00023277"/>
    </source>
</evidence>
<keyword evidence="8" id="KW-1185">Reference proteome</keyword>
<evidence type="ECO:0000256" key="4">
    <source>
        <dbReference type="ARBA" id="ARBA00022801"/>
    </source>
</evidence>
<name>A0A9N9FBG4_9GLOM</name>
<accession>A0A9N9FBG4</accession>
<dbReference type="InterPro" id="IPR011330">
    <property type="entry name" value="Glyco_hydro/deAcase_b/a-brl"/>
</dbReference>
<gene>
    <name evidence="7" type="ORF">RFULGI_LOCUS3446</name>
</gene>
<dbReference type="InterPro" id="IPR002509">
    <property type="entry name" value="NODB_dom"/>
</dbReference>
<comment type="caution">
    <text evidence="7">The sequence shown here is derived from an EMBL/GenBank/DDBJ whole genome shotgun (WGS) entry which is preliminary data.</text>
</comment>
<dbReference type="EMBL" id="CAJVPZ010003020">
    <property type="protein sequence ID" value="CAG8523118.1"/>
    <property type="molecule type" value="Genomic_DNA"/>
</dbReference>
<proteinExistence type="predicted"/>
<dbReference type="Pfam" id="PF01522">
    <property type="entry name" value="Polysacc_deac_1"/>
    <property type="match status" value="1"/>
</dbReference>
<dbReference type="SUPFAM" id="SSF88713">
    <property type="entry name" value="Glycoside hydrolase/deacetylase"/>
    <property type="match status" value="1"/>
</dbReference>
<organism evidence="7 8">
    <name type="scientific">Racocetra fulgida</name>
    <dbReference type="NCBI Taxonomy" id="60492"/>
    <lineage>
        <taxon>Eukaryota</taxon>
        <taxon>Fungi</taxon>
        <taxon>Fungi incertae sedis</taxon>
        <taxon>Mucoromycota</taxon>
        <taxon>Glomeromycotina</taxon>
        <taxon>Glomeromycetes</taxon>
        <taxon>Diversisporales</taxon>
        <taxon>Gigasporaceae</taxon>
        <taxon>Racocetra</taxon>
    </lineage>
</organism>
<dbReference type="PANTHER" id="PTHR46471">
    <property type="entry name" value="CHITIN DEACETYLASE"/>
    <property type="match status" value="1"/>
</dbReference>
<dbReference type="PROSITE" id="PS51677">
    <property type="entry name" value="NODB"/>
    <property type="match status" value="1"/>
</dbReference>
<dbReference type="AlphaFoldDB" id="A0A9N9FBG4"/>
<dbReference type="GO" id="GO:0046872">
    <property type="term" value="F:metal ion binding"/>
    <property type="evidence" value="ECO:0007669"/>
    <property type="project" value="UniProtKB-KW"/>
</dbReference>
<comment type="cofactor">
    <cofactor evidence="1">
        <name>Co(2+)</name>
        <dbReference type="ChEBI" id="CHEBI:48828"/>
    </cofactor>
</comment>
<feature type="domain" description="NodB homology" evidence="6">
    <location>
        <begin position="57"/>
        <end position="252"/>
    </location>
</feature>